<dbReference type="STRING" id="1802055.A3A74_06315"/>
<dbReference type="AlphaFoldDB" id="A0A1F7IGY5"/>
<protein>
    <recommendedName>
        <fullName evidence="3">GxxExxY protein</fullName>
    </recommendedName>
</protein>
<evidence type="ECO:0008006" key="3">
    <source>
        <dbReference type="Google" id="ProtNLM"/>
    </source>
</evidence>
<dbReference type="Pfam" id="PF13366">
    <property type="entry name" value="PDDEXK_3"/>
    <property type="match status" value="1"/>
</dbReference>
<dbReference type="NCBIfam" id="TIGR04256">
    <property type="entry name" value="GxxExxY"/>
    <property type="match status" value="1"/>
</dbReference>
<dbReference type="EMBL" id="MGAF01000006">
    <property type="protein sequence ID" value="OGK42620.1"/>
    <property type="molecule type" value="Genomic_DNA"/>
</dbReference>
<comment type="caution">
    <text evidence="1">The sequence shown here is derived from an EMBL/GenBank/DDBJ whole genome shotgun (WGS) entry which is preliminary data.</text>
</comment>
<dbReference type="Proteomes" id="UP000179270">
    <property type="component" value="Unassembled WGS sequence"/>
</dbReference>
<organism evidence="1 2">
    <name type="scientific">Candidatus Roizmanbacteria bacterium RIFCSPLOWO2_01_FULL_35_13</name>
    <dbReference type="NCBI Taxonomy" id="1802055"/>
    <lineage>
        <taxon>Bacteria</taxon>
        <taxon>Candidatus Roizmaniibacteriota</taxon>
    </lineage>
</organism>
<accession>A0A1F7IGY5</accession>
<evidence type="ECO:0000313" key="2">
    <source>
        <dbReference type="Proteomes" id="UP000179270"/>
    </source>
</evidence>
<proteinExistence type="predicted"/>
<reference evidence="1 2" key="1">
    <citation type="journal article" date="2016" name="Nat. Commun.">
        <title>Thousands of microbial genomes shed light on interconnected biogeochemical processes in an aquifer system.</title>
        <authorList>
            <person name="Anantharaman K."/>
            <person name="Brown C.T."/>
            <person name="Hug L.A."/>
            <person name="Sharon I."/>
            <person name="Castelle C.J."/>
            <person name="Probst A.J."/>
            <person name="Thomas B.C."/>
            <person name="Singh A."/>
            <person name="Wilkins M.J."/>
            <person name="Karaoz U."/>
            <person name="Brodie E.L."/>
            <person name="Williams K.H."/>
            <person name="Hubbard S.S."/>
            <person name="Banfield J.F."/>
        </authorList>
    </citation>
    <scope>NUCLEOTIDE SEQUENCE [LARGE SCALE GENOMIC DNA]</scope>
</reference>
<name>A0A1F7IGY5_9BACT</name>
<gene>
    <name evidence="1" type="ORF">A3A74_06315</name>
</gene>
<sequence length="128" mass="15221">MDKLIYPTLSYNITGILFKTHNKLGKYYSEKQYCDLIEKYLIEQKITYIREQVLPPIFEGEKPGRNKADYIVENKIILEVKSKKIITKDDYYQIKKYLTVMHLKLGILVNFRSAYLHPKRILNSSVKE</sequence>
<dbReference type="InterPro" id="IPR026350">
    <property type="entry name" value="GxxExxY"/>
</dbReference>
<evidence type="ECO:0000313" key="1">
    <source>
        <dbReference type="EMBL" id="OGK42620.1"/>
    </source>
</evidence>